<evidence type="ECO:0000256" key="1">
    <source>
        <dbReference type="SAM" id="MobiDB-lite"/>
    </source>
</evidence>
<feature type="compositionally biased region" description="Basic and acidic residues" evidence="1">
    <location>
        <begin position="1"/>
        <end position="17"/>
    </location>
</feature>
<reference evidence="2 3" key="1">
    <citation type="submission" date="2019-08" db="EMBL/GenBank/DDBJ databases">
        <authorList>
            <person name="Shi S."/>
        </authorList>
    </citation>
    <scope>NUCLEOTIDE SEQUENCE [LARGE SCALE GENOMIC DNA]</scope>
    <source>
        <strain evidence="2 3">GY10130</strain>
    </source>
</reference>
<name>A0A5C8K541_9BACT</name>
<dbReference type="Proteomes" id="UP000321926">
    <property type="component" value="Unassembled WGS sequence"/>
</dbReference>
<dbReference type="AlphaFoldDB" id="A0A5C8K541"/>
<gene>
    <name evidence="2" type="ORF">FVR03_12055</name>
</gene>
<proteinExistence type="predicted"/>
<keyword evidence="3" id="KW-1185">Reference proteome</keyword>
<sequence length="73" mass="7871">MKSEESKPASEVEKEGENVTAGPGKENAAGNPEKAAEESSDYPGSDKADLDEVNKKERMTGYNELPEQEKVGE</sequence>
<comment type="caution">
    <text evidence="2">The sequence shown here is derived from an EMBL/GenBank/DDBJ whole genome shotgun (WGS) entry which is preliminary data.</text>
</comment>
<dbReference type="EMBL" id="VRTY01000041">
    <property type="protein sequence ID" value="TXK45747.1"/>
    <property type="molecule type" value="Genomic_DNA"/>
</dbReference>
<evidence type="ECO:0000313" key="3">
    <source>
        <dbReference type="Proteomes" id="UP000321926"/>
    </source>
</evidence>
<dbReference type="RefSeq" id="WP_147922002.1">
    <property type="nucleotide sequence ID" value="NZ_VRTY01000041.1"/>
</dbReference>
<evidence type="ECO:0000313" key="2">
    <source>
        <dbReference type="EMBL" id="TXK45747.1"/>
    </source>
</evidence>
<protein>
    <submittedName>
        <fullName evidence="2">Uncharacterized protein</fullName>
    </submittedName>
</protein>
<organism evidence="2 3">
    <name type="scientific">Pontibacter qinzhouensis</name>
    <dbReference type="NCBI Taxonomy" id="2603253"/>
    <lineage>
        <taxon>Bacteria</taxon>
        <taxon>Pseudomonadati</taxon>
        <taxon>Bacteroidota</taxon>
        <taxon>Cytophagia</taxon>
        <taxon>Cytophagales</taxon>
        <taxon>Hymenobacteraceae</taxon>
        <taxon>Pontibacter</taxon>
    </lineage>
</organism>
<accession>A0A5C8K541</accession>
<feature type="region of interest" description="Disordered" evidence="1">
    <location>
        <begin position="1"/>
        <end position="73"/>
    </location>
</feature>
<feature type="compositionally biased region" description="Basic and acidic residues" evidence="1">
    <location>
        <begin position="44"/>
        <end position="59"/>
    </location>
</feature>
<dbReference type="OrthoDB" id="894314at2"/>